<comment type="caution">
    <text evidence="1">The sequence shown here is derived from an EMBL/GenBank/DDBJ whole genome shotgun (WGS) entry which is preliminary data.</text>
</comment>
<accession>A0A0P8CHJ4</accession>
<protein>
    <recommendedName>
        <fullName evidence="3">SpoVT-AbrB domain-containing protein</fullName>
    </recommendedName>
</protein>
<evidence type="ECO:0000313" key="2">
    <source>
        <dbReference type="Proteomes" id="UP000050360"/>
    </source>
</evidence>
<dbReference type="EMBL" id="LKCM01000258">
    <property type="protein sequence ID" value="KPQ42204.1"/>
    <property type="molecule type" value="Genomic_DNA"/>
</dbReference>
<organism evidence="1 2">
    <name type="scientific">Candidatus Methanoperedens nitratireducens</name>
    <dbReference type="NCBI Taxonomy" id="1392998"/>
    <lineage>
        <taxon>Archaea</taxon>
        <taxon>Methanobacteriati</taxon>
        <taxon>Methanobacteriota</taxon>
        <taxon>Stenosarchaea group</taxon>
        <taxon>Methanomicrobia</taxon>
        <taxon>Methanosarcinales</taxon>
        <taxon>ANME-2 cluster</taxon>
        <taxon>Candidatus Methanoperedentaceae</taxon>
        <taxon>Candidatus Methanoperedens</taxon>
    </lineage>
</organism>
<evidence type="ECO:0008006" key="3">
    <source>
        <dbReference type="Google" id="ProtNLM"/>
    </source>
</evidence>
<gene>
    <name evidence="1" type="ORF">MPEBLZ_03254</name>
</gene>
<evidence type="ECO:0000313" key="1">
    <source>
        <dbReference type="EMBL" id="KPQ42204.1"/>
    </source>
</evidence>
<proteinExistence type="predicted"/>
<name>A0A0P8CHJ4_9EURY</name>
<dbReference type="AlphaFoldDB" id="A0A0P8CHJ4"/>
<sequence>MVTIQEGINNNLFCTIPSRLAHSKGWKKGDELAFMIIGDGILPQTGDILLKRVRS</sequence>
<dbReference type="Proteomes" id="UP000050360">
    <property type="component" value="Unassembled WGS sequence"/>
</dbReference>
<reference evidence="1 2" key="1">
    <citation type="submission" date="2015-09" db="EMBL/GenBank/DDBJ databases">
        <title>A metagenomics-based metabolic model of nitrate-dependent anaerobic oxidation of methane by Methanoperedens-like archaea.</title>
        <authorList>
            <person name="Arshad A."/>
            <person name="Speth D.R."/>
            <person name="De Graaf R.M."/>
            <person name="Op Den Camp H.J."/>
            <person name="Jetten M.S."/>
            <person name="Welte C.U."/>
        </authorList>
    </citation>
    <scope>NUCLEOTIDE SEQUENCE [LARGE SCALE GENOMIC DNA]</scope>
</reference>